<organism evidence="4 5">
    <name type="scientific">Herbaspirillum rubrisubalbicans Os34</name>
    <dbReference type="NCBI Taxonomy" id="1235827"/>
    <lineage>
        <taxon>Bacteria</taxon>
        <taxon>Pseudomonadati</taxon>
        <taxon>Pseudomonadota</taxon>
        <taxon>Betaproteobacteria</taxon>
        <taxon>Burkholderiales</taxon>
        <taxon>Oxalobacteraceae</taxon>
        <taxon>Herbaspirillum</taxon>
    </lineage>
</organism>
<dbReference type="Proteomes" id="UP000501648">
    <property type="component" value="Chromosome"/>
</dbReference>
<dbReference type="EMBL" id="CP008956">
    <property type="protein sequence ID" value="QJQ00595.1"/>
    <property type="molecule type" value="Genomic_DNA"/>
</dbReference>
<feature type="transmembrane region" description="Helical" evidence="2">
    <location>
        <begin position="111"/>
        <end position="134"/>
    </location>
</feature>
<evidence type="ECO:0000313" key="4">
    <source>
        <dbReference type="EMBL" id="QJQ00595.1"/>
    </source>
</evidence>
<name>A0A6M3ZPQ9_9BURK</name>
<dbReference type="AlphaFoldDB" id="A0A6M3ZPQ9"/>
<feature type="transmembrane region" description="Helical" evidence="2">
    <location>
        <begin position="146"/>
        <end position="166"/>
    </location>
</feature>
<gene>
    <name evidence="4" type="ORF">C798_10215</name>
</gene>
<feature type="compositionally biased region" description="Low complexity" evidence="1">
    <location>
        <begin position="10"/>
        <end position="22"/>
    </location>
</feature>
<keyword evidence="2" id="KW-1133">Transmembrane helix</keyword>
<evidence type="ECO:0000259" key="3">
    <source>
        <dbReference type="Pfam" id="PF20455"/>
    </source>
</evidence>
<keyword evidence="2" id="KW-0812">Transmembrane</keyword>
<feature type="transmembrane region" description="Helical" evidence="2">
    <location>
        <begin position="326"/>
        <end position="348"/>
    </location>
</feature>
<dbReference type="Pfam" id="PF20455">
    <property type="entry name" value="DUF6708"/>
    <property type="match status" value="1"/>
</dbReference>
<feature type="region of interest" description="Disordered" evidence="1">
    <location>
        <begin position="1"/>
        <end position="29"/>
    </location>
</feature>
<evidence type="ECO:0000256" key="1">
    <source>
        <dbReference type="SAM" id="MobiDB-lite"/>
    </source>
</evidence>
<keyword evidence="2" id="KW-0472">Membrane</keyword>
<dbReference type="RefSeq" id="WP_017454628.1">
    <property type="nucleotide sequence ID" value="NZ_CP008956.1"/>
</dbReference>
<reference evidence="4 5" key="1">
    <citation type="journal article" date="2012" name="J. Bacteriol.">
        <title>Genome sequence of the pathogenic Herbaspirillum seropedicae strain Os34, isolated from rice roots.</title>
        <authorList>
            <person name="Ye W."/>
            <person name="Ye S."/>
            <person name="Liu J."/>
            <person name="Chang S."/>
            <person name="Chen M."/>
            <person name="Zhu B."/>
            <person name="Guo L."/>
            <person name="An Q."/>
        </authorList>
    </citation>
    <scope>NUCLEOTIDE SEQUENCE [LARGE SCALE GENOMIC DNA]</scope>
    <source>
        <strain evidence="4 5">Os34</strain>
    </source>
</reference>
<proteinExistence type="predicted"/>
<evidence type="ECO:0000313" key="5">
    <source>
        <dbReference type="Proteomes" id="UP000501648"/>
    </source>
</evidence>
<feature type="domain" description="DUF6708" evidence="3">
    <location>
        <begin position="157"/>
        <end position="362"/>
    </location>
</feature>
<accession>A0A6M3ZPQ9</accession>
<dbReference type="InterPro" id="IPR046554">
    <property type="entry name" value="DUF6708"/>
</dbReference>
<protein>
    <recommendedName>
        <fullName evidence="3">DUF6708 domain-containing protein</fullName>
    </recommendedName>
</protein>
<sequence>MSKGDRKAARIAQRAQQEGAQGKPYGSFKPDGPAAHESDFVLYDWTGQVASDAFFALHNELAFKGLGSDAVLLPPHSLSVSRTPHTGGSVIEAYPHGLACADQIAGGLGMAAFGALFMGLPILLVGIQGFPWLFSQIGQGGLGSGFAFGLSFCLFVFCVLMVWFLIRWDITGYRYAPVLFDRAAGKVHVFFDQTLLFRWLPLWGGGKYQIQTYDWSCIRGQVTRSRVVTGNVAQELASLSCVVVQSPQDPTVVAQFEVGGSTNALAVQLLLDRWEHVRRFMEHEGPLFVQDDGPYVPPATQSLWGALCWGQPLIGPGRHAPSVGMVLAQMFTACFVWFTVPFGLVGWLCFHIKEKPKWPAEILASVGGNPLTGKDLEAWRGVVPASNHESGNQKARS</sequence>
<evidence type="ECO:0000256" key="2">
    <source>
        <dbReference type="SAM" id="Phobius"/>
    </source>
</evidence>